<reference evidence="1 2" key="1">
    <citation type="submission" date="2019-03" db="EMBL/GenBank/DDBJ databases">
        <title>Single cell metagenomics reveals metabolic interactions within the superorganism composed of flagellate Streblomastix strix and complex community of Bacteroidetes bacteria on its surface.</title>
        <authorList>
            <person name="Treitli S.C."/>
            <person name="Kolisko M."/>
            <person name="Husnik F."/>
            <person name="Keeling P."/>
            <person name="Hampl V."/>
        </authorList>
    </citation>
    <scope>NUCLEOTIDE SEQUENCE [LARGE SCALE GENOMIC DNA]</scope>
    <source>
        <strain evidence="1">ST1C</strain>
    </source>
</reference>
<evidence type="ECO:0000313" key="2">
    <source>
        <dbReference type="Proteomes" id="UP000324800"/>
    </source>
</evidence>
<evidence type="ECO:0000313" key="1">
    <source>
        <dbReference type="EMBL" id="KAA6394593.1"/>
    </source>
</evidence>
<dbReference type="Proteomes" id="UP000324800">
    <property type="component" value="Unassembled WGS sequence"/>
</dbReference>
<sequence length="108" mass="12084">METMLIELKVYQHWFIINLGLKQKKIVPDQVFPASDTISIADSGADVAGTLNECSRRNHVHSLNVSAVLLKKNIAVDSVGTATTFARSFNRYDKFAISQCICRNKQNK</sequence>
<protein>
    <submittedName>
        <fullName evidence="1">Uncharacterized protein</fullName>
    </submittedName>
</protein>
<gene>
    <name evidence="1" type="ORF">EZS28_009876</name>
</gene>
<comment type="caution">
    <text evidence="1">The sequence shown here is derived from an EMBL/GenBank/DDBJ whole genome shotgun (WGS) entry which is preliminary data.</text>
</comment>
<proteinExistence type="predicted"/>
<dbReference type="AlphaFoldDB" id="A0A5J4WIP1"/>
<accession>A0A5J4WIP1</accession>
<organism evidence="1 2">
    <name type="scientific">Streblomastix strix</name>
    <dbReference type="NCBI Taxonomy" id="222440"/>
    <lineage>
        <taxon>Eukaryota</taxon>
        <taxon>Metamonada</taxon>
        <taxon>Preaxostyla</taxon>
        <taxon>Oxymonadida</taxon>
        <taxon>Streblomastigidae</taxon>
        <taxon>Streblomastix</taxon>
    </lineage>
</organism>
<dbReference type="EMBL" id="SNRW01001904">
    <property type="protein sequence ID" value="KAA6394593.1"/>
    <property type="molecule type" value="Genomic_DNA"/>
</dbReference>
<name>A0A5J4WIP1_9EUKA</name>